<evidence type="ECO:0000256" key="1">
    <source>
        <dbReference type="SAM" id="MobiDB-lite"/>
    </source>
</evidence>
<feature type="non-terminal residue" evidence="2">
    <location>
        <position position="1"/>
    </location>
</feature>
<gene>
    <name evidence="2" type="ORF">QU38_02800</name>
</gene>
<feature type="compositionally biased region" description="Basic and acidic residues" evidence="1">
    <location>
        <begin position="7"/>
        <end position="22"/>
    </location>
</feature>
<organism evidence="2 3">
    <name type="scientific">Staphylococcus aureus</name>
    <dbReference type="NCBI Taxonomy" id="1280"/>
    <lineage>
        <taxon>Bacteria</taxon>
        <taxon>Bacillati</taxon>
        <taxon>Bacillota</taxon>
        <taxon>Bacilli</taxon>
        <taxon>Bacillales</taxon>
        <taxon>Staphylococcaceae</taxon>
        <taxon>Staphylococcus</taxon>
    </lineage>
</organism>
<dbReference type="Proteomes" id="UP000032274">
    <property type="component" value="Unassembled WGS sequence"/>
</dbReference>
<accession>A0AA40JPK7</accession>
<evidence type="ECO:0000313" key="2">
    <source>
        <dbReference type="EMBL" id="KIU00524.1"/>
    </source>
</evidence>
<dbReference type="AlphaFoldDB" id="A0AA40JPK7"/>
<feature type="region of interest" description="Disordered" evidence="1">
    <location>
        <begin position="1"/>
        <end position="76"/>
    </location>
</feature>
<name>A0AA40JPK7_STAAU</name>
<reference evidence="2 3" key="1">
    <citation type="submission" date="2015-01" db="EMBL/GenBank/DDBJ databases">
        <title>Characterization of Swiss Staphylococcus aureus strains involved in food poisoning.</title>
        <authorList>
            <person name="Crovadore J."/>
            <person name="Chablais R."/>
            <person name="Tonacini J."/>
            <person name="Schnyder B."/>
            <person name="Lefort F."/>
        </authorList>
    </citation>
    <scope>NUCLEOTIDE SEQUENCE [LARGE SCALE GENOMIC DNA]</scope>
    <source>
        <strain evidence="2 3">SA-120</strain>
    </source>
</reference>
<comment type="caution">
    <text evidence="2">The sequence shown here is derived from an EMBL/GenBank/DDBJ whole genome shotgun (WGS) entry which is preliminary data.</text>
</comment>
<dbReference type="EMBL" id="JXIG01000585">
    <property type="protein sequence ID" value="KIU00524.1"/>
    <property type="molecule type" value="Genomic_DNA"/>
</dbReference>
<proteinExistence type="predicted"/>
<protein>
    <submittedName>
        <fullName evidence="2">Uncharacterized protein</fullName>
    </submittedName>
</protein>
<sequence>RRAHARNRGDGRRSDQGDRRGADQGPRGMCGLWPDLHLGSQRPPVPERAPPDARGAGGGLGWQLEPASDFPSSPRP</sequence>
<evidence type="ECO:0000313" key="3">
    <source>
        <dbReference type="Proteomes" id="UP000032274"/>
    </source>
</evidence>